<dbReference type="EMBL" id="GL876977">
    <property type="protein sequence ID" value="KLU91419.1"/>
    <property type="molecule type" value="Genomic_DNA"/>
</dbReference>
<feature type="region of interest" description="Disordered" evidence="1">
    <location>
        <begin position="221"/>
        <end position="240"/>
    </location>
</feature>
<dbReference type="VEuPathDB" id="FungiDB:MAPG_09939"/>
<evidence type="ECO:0000313" key="3">
    <source>
        <dbReference type="EnsemblFungi" id="MAPG_09939T0"/>
    </source>
</evidence>
<evidence type="ECO:0000313" key="2">
    <source>
        <dbReference type="EMBL" id="KLU91419.1"/>
    </source>
</evidence>
<organism evidence="3 4">
    <name type="scientific">Magnaporthiopsis poae (strain ATCC 64411 / 73-15)</name>
    <name type="common">Kentucky bluegrass fungus</name>
    <name type="synonym">Magnaporthe poae</name>
    <dbReference type="NCBI Taxonomy" id="644358"/>
    <lineage>
        <taxon>Eukaryota</taxon>
        <taxon>Fungi</taxon>
        <taxon>Dikarya</taxon>
        <taxon>Ascomycota</taxon>
        <taxon>Pezizomycotina</taxon>
        <taxon>Sordariomycetes</taxon>
        <taxon>Sordariomycetidae</taxon>
        <taxon>Magnaporthales</taxon>
        <taxon>Magnaporthaceae</taxon>
        <taxon>Magnaporthiopsis</taxon>
    </lineage>
</organism>
<dbReference type="EnsemblFungi" id="MAPG_09939T0">
    <property type="protein sequence ID" value="MAPG_09939T0"/>
    <property type="gene ID" value="MAPG_09939"/>
</dbReference>
<gene>
    <name evidence="2" type="ORF">MAPG_09939</name>
</gene>
<dbReference type="OrthoDB" id="10644472at2759"/>
<reference evidence="3" key="5">
    <citation type="submission" date="2015-06" db="UniProtKB">
        <authorList>
            <consortium name="EnsemblFungi"/>
        </authorList>
    </citation>
    <scope>IDENTIFICATION</scope>
    <source>
        <strain evidence="3">ATCC 64411</strain>
    </source>
</reference>
<dbReference type="AlphaFoldDB" id="A0A0C4EB92"/>
<dbReference type="EMBL" id="ADBL01002554">
    <property type="status" value="NOT_ANNOTATED_CDS"/>
    <property type="molecule type" value="Genomic_DNA"/>
</dbReference>
<sequence>MLQKIRAHDVAERLQMTHPPTQRALARLAVSRSAAADDVEKWSDSFDSRYLDFWYRPMVFEPPLEPYEEQIQIEDVTMFDDISRSSFALYWFLRYNFDPSKEARSLIPWYWGERVGELERCLFSGLWPMTPGPRREGSPDRSIPWIDEDTYVGEDVMDHLARRHPTGYPQASPTKSKETKVALLKAVLDAVAKTPGPAHLPMAAAVEVAYAEVLRRRRAAGLSVVPTSSEPDGDDATAGDDAAAVNGEKLTQPSDGSSNQSEIAVASSQQDEYVLSLASWSQPFVRDPFLFDDDDYVYCQVPGHIYV</sequence>
<reference evidence="3" key="4">
    <citation type="journal article" date="2015" name="G3 (Bethesda)">
        <title>Genome sequences of three phytopathogenic species of the Magnaporthaceae family of fungi.</title>
        <authorList>
            <person name="Okagaki L.H."/>
            <person name="Nunes C.C."/>
            <person name="Sailsbery J."/>
            <person name="Clay B."/>
            <person name="Brown D."/>
            <person name="John T."/>
            <person name="Oh Y."/>
            <person name="Young N."/>
            <person name="Fitzgerald M."/>
            <person name="Haas B.J."/>
            <person name="Zeng Q."/>
            <person name="Young S."/>
            <person name="Adiconis X."/>
            <person name="Fan L."/>
            <person name="Levin J.Z."/>
            <person name="Mitchell T.K."/>
            <person name="Okubara P.A."/>
            <person name="Farman M.L."/>
            <person name="Kohn L.M."/>
            <person name="Birren B."/>
            <person name="Ma L.-J."/>
            <person name="Dean R.A."/>
        </authorList>
    </citation>
    <scope>NUCLEOTIDE SEQUENCE</scope>
    <source>
        <strain evidence="3">ATCC 64411 / 73-15</strain>
    </source>
</reference>
<dbReference type="eggNOG" id="ENOG502R8DZ">
    <property type="taxonomic scope" value="Eukaryota"/>
</dbReference>
<accession>A0A0C4EB92</accession>
<name>A0A0C4EB92_MAGP6</name>
<evidence type="ECO:0000313" key="4">
    <source>
        <dbReference type="Proteomes" id="UP000011715"/>
    </source>
</evidence>
<dbReference type="Proteomes" id="UP000011715">
    <property type="component" value="Unassembled WGS sequence"/>
</dbReference>
<protein>
    <submittedName>
        <fullName evidence="2 3">Uncharacterized protein</fullName>
    </submittedName>
</protein>
<keyword evidence="4" id="KW-1185">Reference proteome</keyword>
<reference evidence="4" key="1">
    <citation type="submission" date="2010-05" db="EMBL/GenBank/DDBJ databases">
        <title>The genome sequence of Magnaporthe poae strain ATCC 64411.</title>
        <authorList>
            <person name="Ma L.-J."/>
            <person name="Dead R."/>
            <person name="Young S."/>
            <person name="Zeng Q."/>
            <person name="Koehrsen M."/>
            <person name="Alvarado L."/>
            <person name="Berlin A."/>
            <person name="Chapman S.B."/>
            <person name="Chen Z."/>
            <person name="Freedman E."/>
            <person name="Gellesch M."/>
            <person name="Goldberg J."/>
            <person name="Griggs A."/>
            <person name="Gujja S."/>
            <person name="Heilman E.R."/>
            <person name="Heiman D."/>
            <person name="Hepburn T."/>
            <person name="Howarth C."/>
            <person name="Jen D."/>
            <person name="Larson L."/>
            <person name="Mehta T."/>
            <person name="Neiman D."/>
            <person name="Pearson M."/>
            <person name="Roberts A."/>
            <person name="Saif S."/>
            <person name="Shea T."/>
            <person name="Shenoy N."/>
            <person name="Sisk P."/>
            <person name="Stolte C."/>
            <person name="Sykes S."/>
            <person name="Walk T."/>
            <person name="White J."/>
            <person name="Yandava C."/>
            <person name="Haas B."/>
            <person name="Nusbaum C."/>
            <person name="Birren B."/>
        </authorList>
    </citation>
    <scope>NUCLEOTIDE SEQUENCE [LARGE SCALE GENOMIC DNA]</scope>
    <source>
        <strain evidence="4">ATCC 64411 / 73-15</strain>
    </source>
</reference>
<evidence type="ECO:0000256" key="1">
    <source>
        <dbReference type="SAM" id="MobiDB-lite"/>
    </source>
</evidence>
<reference evidence="2" key="2">
    <citation type="submission" date="2010-05" db="EMBL/GenBank/DDBJ databases">
        <title>The Genome Sequence of Magnaporthe poae strain ATCC 64411.</title>
        <authorList>
            <consortium name="The Broad Institute Genome Sequencing Platform"/>
            <consortium name="Broad Institute Genome Sequencing Center for Infectious Disease"/>
            <person name="Ma L.-J."/>
            <person name="Dead R."/>
            <person name="Young S."/>
            <person name="Zeng Q."/>
            <person name="Koehrsen M."/>
            <person name="Alvarado L."/>
            <person name="Berlin A."/>
            <person name="Chapman S.B."/>
            <person name="Chen Z."/>
            <person name="Freedman E."/>
            <person name="Gellesch M."/>
            <person name="Goldberg J."/>
            <person name="Griggs A."/>
            <person name="Gujja S."/>
            <person name="Heilman E.R."/>
            <person name="Heiman D."/>
            <person name="Hepburn T."/>
            <person name="Howarth C."/>
            <person name="Jen D."/>
            <person name="Larson L."/>
            <person name="Mehta T."/>
            <person name="Neiman D."/>
            <person name="Pearson M."/>
            <person name="Roberts A."/>
            <person name="Saif S."/>
            <person name="Shea T."/>
            <person name="Shenoy N."/>
            <person name="Sisk P."/>
            <person name="Stolte C."/>
            <person name="Sykes S."/>
            <person name="Walk T."/>
            <person name="White J."/>
            <person name="Yandava C."/>
            <person name="Haas B."/>
            <person name="Nusbaum C."/>
            <person name="Birren B."/>
        </authorList>
    </citation>
    <scope>NUCLEOTIDE SEQUENCE</scope>
    <source>
        <strain evidence="2">ATCC 64411</strain>
    </source>
</reference>
<reference evidence="2" key="3">
    <citation type="submission" date="2011-03" db="EMBL/GenBank/DDBJ databases">
        <title>Annotation of Magnaporthe poae ATCC 64411.</title>
        <authorList>
            <person name="Ma L.-J."/>
            <person name="Dead R."/>
            <person name="Young S.K."/>
            <person name="Zeng Q."/>
            <person name="Gargeya S."/>
            <person name="Fitzgerald M."/>
            <person name="Haas B."/>
            <person name="Abouelleil A."/>
            <person name="Alvarado L."/>
            <person name="Arachchi H.M."/>
            <person name="Berlin A."/>
            <person name="Brown A."/>
            <person name="Chapman S.B."/>
            <person name="Chen Z."/>
            <person name="Dunbar C."/>
            <person name="Freedman E."/>
            <person name="Gearin G."/>
            <person name="Gellesch M."/>
            <person name="Goldberg J."/>
            <person name="Griggs A."/>
            <person name="Gujja S."/>
            <person name="Heiman D."/>
            <person name="Howarth C."/>
            <person name="Larson L."/>
            <person name="Lui A."/>
            <person name="MacDonald P.J.P."/>
            <person name="Mehta T."/>
            <person name="Montmayeur A."/>
            <person name="Murphy C."/>
            <person name="Neiman D."/>
            <person name="Pearson M."/>
            <person name="Priest M."/>
            <person name="Roberts A."/>
            <person name="Saif S."/>
            <person name="Shea T."/>
            <person name="Shenoy N."/>
            <person name="Sisk P."/>
            <person name="Stolte C."/>
            <person name="Sykes S."/>
            <person name="Yandava C."/>
            <person name="Wortman J."/>
            <person name="Nusbaum C."/>
            <person name="Birren B."/>
        </authorList>
    </citation>
    <scope>NUCLEOTIDE SEQUENCE</scope>
    <source>
        <strain evidence="2">ATCC 64411</strain>
    </source>
</reference>
<proteinExistence type="predicted"/>